<feature type="compositionally biased region" description="Low complexity" evidence="1">
    <location>
        <begin position="79"/>
        <end position="95"/>
    </location>
</feature>
<dbReference type="Pfam" id="PF23227">
    <property type="entry name" value="HEAT_MROH2B_C"/>
    <property type="match status" value="1"/>
</dbReference>
<dbReference type="InterPro" id="IPR055406">
    <property type="entry name" value="HEAT_Maestro"/>
</dbReference>
<dbReference type="OrthoDB" id="9421177at2759"/>
<evidence type="ECO:0000313" key="3">
    <source>
        <dbReference type="EMBL" id="RMB88171.1"/>
    </source>
</evidence>
<dbReference type="InterPro" id="IPR045206">
    <property type="entry name" value="Maestro_heat-like_prot"/>
</dbReference>
<comment type="caution">
    <text evidence="3">The sequence shown here is derived from an EMBL/GenBank/DDBJ whole genome shotgun (WGS) entry which is preliminary data.</text>
</comment>
<dbReference type="EMBL" id="QRBI01000348">
    <property type="protein sequence ID" value="RMB88171.1"/>
    <property type="molecule type" value="Genomic_DNA"/>
</dbReference>
<feature type="compositionally biased region" description="Basic and acidic residues" evidence="1">
    <location>
        <begin position="12"/>
        <end position="22"/>
    </location>
</feature>
<accession>A0A3M0IF96</accession>
<dbReference type="PANTHER" id="PTHR23120:SF42">
    <property type="entry name" value="MAESTRO HEAT-LIKE REPEAT FAMILY MEMBER 3"/>
    <property type="match status" value="1"/>
</dbReference>
<evidence type="ECO:0000259" key="2">
    <source>
        <dbReference type="Pfam" id="PF23227"/>
    </source>
</evidence>
<proteinExistence type="predicted"/>
<gene>
    <name evidence="3" type="ORF">DUI87_35464</name>
</gene>
<dbReference type="Proteomes" id="UP000269221">
    <property type="component" value="Unassembled WGS sequence"/>
</dbReference>
<keyword evidence="4" id="KW-1185">Reference proteome</keyword>
<evidence type="ECO:0000313" key="4">
    <source>
        <dbReference type="Proteomes" id="UP000269221"/>
    </source>
</evidence>
<dbReference type="PANTHER" id="PTHR23120">
    <property type="entry name" value="MAESTRO-RELATED HEAT DOMAIN-CONTAINING"/>
    <property type="match status" value="1"/>
</dbReference>
<feature type="region of interest" description="Disordered" evidence="1">
    <location>
        <begin position="1"/>
        <end position="113"/>
    </location>
</feature>
<sequence length="690" mass="77841">MEVAETCLGNRTDSKPRLKAAEAETSFQELHSPPWTKPEDKKPPEKKEKKYNESVPSTSDFGMAEKRLGLFRMRKNKGSSAASAKQPKAAAQSQPVQDGKKRTQEQDRGHSDRTLKMFPKFMSHRKTNKNTEGTDKFGSRPTDVSTASIECAEMTNYVVKADQVPAMVRIMHERLSSPVTADVRLFMNILRMADEHPPGVVLTLLRCAPTCDRFAVQTMKALLCRLRCDNVVTEMGRKCGWDTLLCAQTQHYAMGLLAREMRRDLMPLCFRIACHLLGLLSTAGHRWDRPFLAFLVEVFDCLDLSECRDRVLEMMSRYLQSECRERGRLALRGLMVLIKDPLIARRMGILSQRLVDVLGDADREVVRLSLSVFMNVLQYKDILISSTTAPKLAEALLPLFDHDHSHVQLLSIQLFEKVMDLVVDQGKKPLKRTVSQSLLPLFLHCHDENQHVANASMETLLCAARFLKKRSLKQAVKKEMPMKFGKCLLQENRSRAAELLRQALPYLESPQEPLREAAIRFIAQWSAYQSPDPGTSKAASFESFPPEAQNLQQPKNRLSGQALGQFLKKRSLKQAVKKEMLMKFGKCLLQENRGRAAELLGQALPYLESPQEPLREAAIRFIALEAMSKDDSPSSTNLEIQAIFGQRCAELRSSAGFGEPVSQEQYQEPVKRTSPLSVTGEPGMDDARHS</sequence>
<evidence type="ECO:0000256" key="1">
    <source>
        <dbReference type="SAM" id="MobiDB-lite"/>
    </source>
</evidence>
<dbReference type="GO" id="GO:0005737">
    <property type="term" value="C:cytoplasm"/>
    <property type="evidence" value="ECO:0007669"/>
    <property type="project" value="TreeGrafter"/>
</dbReference>
<dbReference type="InterPro" id="IPR011989">
    <property type="entry name" value="ARM-like"/>
</dbReference>
<organism evidence="3 4">
    <name type="scientific">Hirundo rustica rustica</name>
    <dbReference type="NCBI Taxonomy" id="333673"/>
    <lineage>
        <taxon>Eukaryota</taxon>
        <taxon>Metazoa</taxon>
        <taxon>Chordata</taxon>
        <taxon>Craniata</taxon>
        <taxon>Vertebrata</taxon>
        <taxon>Euteleostomi</taxon>
        <taxon>Archelosauria</taxon>
        <taxon>Archosauria</taxon>
        <taxon>Dinosauria</taxon>
        <taxon>Saurischia</taxon>
        <taxon>Theropoda</taxon>
        <taxon>Coelurosauria</taxon>
        <taxon>Aves</taxon>
        <taxon>Neognathae</taxon>
        <taxon>Neoaves</taxon>
        <taxon>Telluraves</taxon>
        <taxon>Australaves</taxon>
        <taxon>Passeriformes</taxon>
        <taxon>Sylvioidea</taxon>
        <taxon>Hirundinidae</taxon>
        <taxon>Hirundo</taxon>
    </lineage>
</organism>
<dbReference type="AlphaFoldDB" id="A0A3M0IF96"/>
<dbReference type="Gene3D" id="1.25.10.10">
    <property type="entry name" value="Leucine-rich Repeat Variant"/>
    <property type="match status" value="1"/>
</dbReference>
<reference evidence="3 4" key="1">
    <citation type="submission" date="2018-07" db="EMBL/GenBank/DDBJ databases">
        <title>A high quality draft genome assembly of the barn swallow (H. rustica rustica).</title>
        <authorList>
            <person name="Formenti G."/>
            <person name="Chiara M."/>
            <person name="Poveda L."/>
            <person name="Francoijs K.-J."/>
            <person name="Bonisoli-Alquati A."/>
            <person name="Canova L."/>
            <person name="Gianfranceschi L."/>
            <person name="Horner D.S."/>
            <person name="Saino N."/>
        </authorList>
    </citation>
    <scope>NUCLEOTIDE SEQUENCE [LARGE SCALE GENOMIC DNA]</scope>
    <source>
        <strain evidence="3">Chelidonia</strain>
        <tissue evidence="3">Blood</tissue>
    </source>
</reference>
<name>A0A3M0IF96_HIRRU</name>
<feature type="compositionally biased region" description="Basic and acidic residues" evidence="1">
    <location>
        <begin position="37"/>
        <end position="52"/>
    </location>
</feature>
<feature type="region of interest" description="Disordered" evidence="1">
    <location>
        <begin position="658"/>
        <end position="690"/>
    </location>
</feature>
<feature type="domain" description="Maestro/Maestro-like HEAT-repeats" evidence="2">
    <location>
        <begin position="312"/>
        <end position="535"/>
    </location>
</feature>
<feature type="compositionally biased region" description="Basic and acidic residues" evidence="1">
    <location>
        <begin position="98"/>
        <end position="113"/>
    </location>
</feature>
<dbReference type="InterPro" id="IPR016024">
    <property type="entry name" value="ARM-type_fold"/>
</dbReference>
<dbReference type="SUPFAM" id="SSF48371">
    <property type="entry name" value="ARM repeat"/>
    <property type="match status" value="1"/>
</dbReference>
<protein>
    <recommendedName>
        <fullName evidence="2">Maestro/Maestro-like HEAT-repeats domain-containing protein</fullName>
    </recommendedName>
</protein>